<dbReference type="EMBL" id="KL197715">
    <property type="protein sequence ID" value="KDQ59707.1"/>
    <property type="molecule type" value="Genomic_DNA"/>
</dbReference>
<dbReference type="HOGENOM" id="CLU_2360034_0_0_1"/>
<name>A0A067Q881_9AGAM</name>
<gene>
    <name evidence="2" type="ORF">JAAARDRAFT_33280</name>
</gene>
<evidence type="ECO:0000313" key="2">
    <source>
        <dbReference type="EMBL" id="KDQ59707.1"/>
    </source>
</evidence>
<sequence>MSDPVVLASHPSSLTLFTVSRTSSFPFQPQPPQPSNPHPPNLRSALSPHLSEVRTPALNSLSDSVPLLSLSLRSLIHCSSYPTLRTSSSCLGSPKP</sequence>
<protein>
    <submittedName>
        <fullName evidence="2">Uncharacterized protein</fullName>
    </submittedName>
</protein>
<keyword evidence="3" id="KW-1185">Reference proteome</keyword>
<feature type="compositionally biased region" description="Pro residues" evidence="1">
    <location>
        <begin position="28"/>
        <end position="40"/>
    </location>
</feature>
<dbReference type="AlphaFoldDB" id="A0A067Q881"/>
<proteinExistence type="predicted"/>
<organism evidence="2 3">
    <name type="scientific">Jaapia argillacea MUCL 33604</name>
    <dbReference type="NCBI Taxonomy" id="933084"/>
    <lineage>
        <taxon>Eukaryota</taxon>
        <taxon>Fungi</taxon>
        <taxon>Dikarya</taxon>
        <taxon>Basidiomycota</taxon>
        <taxon>Agaricomycotina</taxon>
        <taxon>Agaricomycetes</taxon>
        <taxon>Agaricomycetidae</taxon>
        <taxon>Jaapiales</taxon>
        <taxon>Jaapiaceae</taxon>
        <taxon>Jaapia</taxon>
    </lineage>
</organism>
<dbReference type="InParanoid" id="A0A067Q881"/>
<evidence type="ECO:0000313" key="3">
    <source>
        <dbReference type="Proteomes" id="UP000027265"/>
    </source>
</evidence>
<reference evidence="3" key="1">
    <citation type="journal article" date="2014" name="Proc. Natl. Acad. Sci. U.S.A.">
        <title>Extensive sampling of basidiomycete genomes demonstrates inadequacy of the white-rot/brown-rot paradigm for wood decay fungi.</title>
        <authorList>
            <person name="Riley R."/>
            <person name="Salamov A.A."/>
            <person name="Brown D.W."/>
            <person name="Nagy L.G."/>
            <person name="Floudas D."/>
            <person name="Held B.W."/>
            <person name="Levasseur A."/>
            <person name="Lombard V."/>
            <person name="Morin E."/>
            <person name="Otillar R."/>
            <person name="Lindquist E.A."/>
            <person name="Sun H."/>
            <person name="LaButti K.M."/>
            <person name="Schmutz J."/>
            <person name="Jabbour D."/>
            <person name="Luo H."/>
            <person name="Baker S.E."/>
            <person name="Pisabarro A.G."/>
            <person name="Walton J.D."/>
            <person name="Blanchette R.A."/>
            <person name="Henrissat B."/>
            <person name="Martin F."/>
            <person name="Cullen D."/>
            <person name="Hibbett D.S."/>
            <person name="Grigoriev I.V."/>
        </authorList>
    </citation>
    <scope>NUCLEOTIDE SEQUENCE [LARGE SCALE GENOMIC DNA]</scope>
    <source>
        <strain evidence="3">MUCL 33604</strain>
    </source>
</reference>
<dbReference type="Proteomes" id="UP000027265">
    <property type="component" value="Unassembled WGS sequence"/>
</dbReference>
<evidence type="ECO:0000256" key="1">
    <source>
        <dbReference type="SAM" id="MobiDB-lite"/>
    </source>
</evidence>
<accession>A0A067Q881</accession>
<feature type="region of interest" description="Disordered" evidence="1">
    <location>
        <begin position="23"/>
        <end position="51"/>
    </location>
</feature>